<name>A0ABR9XKD2_9SPHI</name>
<evidence type="ECO:0008006" key="3">
    <source>
        <dbReference type="Google" id="ProtNLM"/>
    </source>
</evidence>
<comment type="caution">
    <text evidence="1">The sequence shown here is derived from an EMBL/GenBank/DDBJ whole genome shotgun (WGS) entry which is preliminary data.</text>
</comment>
<reference evidence="1 2" key="1">
    <citation type="submission" date="2020-10" db="EMBL/GenBank/DDBJ databases">
        <title>Mucilaginibacter mali sp. nov., isolated from rhizosphere soil of apple orchard.</title>
        <authorList>
            <person name="Lee J.-S."/>
            <person name="Kim H.S."/>
            <person name="Kim J.-S."/>
        </authorList>
    </citation>
    <scope>NUCLEOTIDE SEQUENCE [LARGE SCALE GENOMIC DNA]</scope>
    <source>
        <strain evidence="1 2">KCTC 23157</strain>
    </source>
</reference>
<sequence length="229" mass="26659">MQKILLYTLLIFIAFTDKGYAQYTRSIFGNQRMNGRVASVTNITFNKSNIPNADSSVSIINYNRDGEAINQTVTFFRKREINPHLKKEFVESVFIRTYDKYKNLIISFYRGRTKVVITHDVKGRIVNYTEYNPNGKIEVEMVSKYKNTVQSQTKFYDGHNSLVNKIKYEYDTAGNELKESSYNPNGTLAYIYYNIYSDPDAKGNWTKCTRLDANKNVLNVSGRQLTYWE</sequence>
<dbReference type="EMBL" id="JADFFM010000002">
    <property type="protein sequence ID" value="MBE9667438.1"/>
    <property type="molecule type" value="Genomic_DNA"/>
</dbReference>
<keyword evidence="2" id="KW-1185">Reference proteome</keyword>
<organism evidence="1 2">
    <name type="scientific">Mucilaginibacter boryungensis</name>
    <dbReference type="NCBI Taxonomy" id="768480"/>
    <lineage>
        <taxon>Bacteria</taxon>
        <taxon>Pseudomonadati</taxon>
        <taxon>Bacteroidota</taxon>
        <taxon>Sphingobacteriia</taxon>
        <taxon>Sphingobacteriales</taxon>
        <taxon>Sphingobacteriaceae</taxon>
        <taxon>Mucilaginibacter</taxon>
    </lineage>
</organism>
<proteinExistence type="predicted"/>
<accession>A0ABR9XKD2</accession>
<evidence type="ECO:0000313" key="1">
    <source>
        <dbReference type="EMBL" id="MBE9667438.1"/>
    </source>
</evidence>
<dbReference type="RefSeq" id="WP_194106902.1">
    <property type="nucleotide sequence ID" value="NZ_JADFFM010000002.1"/>
</dbReference>
<dbReference type="Proteomes" id="UP000632774">
    <property type="component" value="Unassembled WGS sequence"/>
</dbReference>
<protein>
    <recommendedName>
        <fullName evidence="3">YD repeat-containing protein</fullName>
    </recommendedName>
</protein>
<evidence type="ECO:0000313" key="2">
    <source>
        <dbReference type="Proteomes" id="UP000632774"/>
    </source>
</evidence>
<gene>
    <name evidence="1" type="ORF">IRJ18_13785</name>
</gene>